<evidence type="ECO:0000259" key="15">
    <source>
        <dbReference type="Pfam" id="PF00925"/>
    </source>
</evidence>
<dbReference type="SUPFAM" id="SSF142695">
    <property type="entry name" value="RibA-like"/>
    <property type="match status" value="1"/>
</dbReference>
<evidence type="ECO:0000313" key="16">
    <source>
        <dbReference type="EMBL" id="QIZ20334.1"/>
    </source>
</evidence>
<name>A0A6H1Q0I0_9PROT</name>
<dbReference type="Pfam" id="PF00926">
    <property type="entry name" value="DHBP_synthase"/>
    <property type="match status" value="1"/>
</dbReference>
<comment type="cofactor">
    <cofactor evidence="3">
        <name>Mg(2+)</name>
        <dbReference type="ChEBI" id="CHEBI:18420"/>
    </cofactor>
</comment>
<dbReference type="InterPro" id="IPR017945">
    <property type="entry name" value="DHBP_synth_RibB-like_a/b_dom"/>
</dbReference>
<comment type="function">
    <text evidence="4">Catalyzes the conversion of D-ribulose 5-phosphate to formate and 3,4-dihydroxy-2-butanone 4-phosphate.</text>
</comment>
<comment type="cofactor">
    <cofactor evidence="2">
        <name>Mn(2+)</name>
        <dbReference type="ChEBI" id="CHEBI:29035"/>
    </cofactor>
</comment>
<keyword evidence="13" id="KW-0464">Manganese</keyword>
<accession>A0A6H1Q0I0</accession>
<dbReference type="PANTHER" id="PTHR21327:SF18">
    <property type="entry name" value="3,4-DIHYDROXY-2-BUTANONE 4-PHOSPHATE SYNTHASE"/>
    <property type="match status" value="1"/>
</dbReference>
<dbReference type="NCBIfam" id="TIGR00506">
    <property type="entry name" value="ribB"/>
    <property type="match status" value="1"/>
</dbReference>
<dbReference type="SUPFAM" id="SSF55821">
    <property type="entry name" value="YrdC/RibB"/>
    <property type="match status" value="1"/>
</dbReference>
<keyword evidence="17" id="KW-1185">Reference proteome</keyword>
<evidence type="ECO:0000256" key="7">
    <source>
        <dbReference type="ARBA" id="ARBA00008976"/>
    </source>
</evidence>
<dbReference type="FunFam" id="3.90.870.10:FF:000001">
    <property type="entry name" value="Riboflavin biosynthesis protein RibBA"/>
    <property type="match status" value="1"/>
</dbReference>
<comment type="similarity">
    <text evidence="6">In the N-terminal section; belongs to the DHBP synthase family.</text>
</comment>
<evidence type="ECO:0000256" key="9">
    <source>
        <dbReference type="ARBA" id="ARBA00018836"/>
    </source>
</evidence>
<protein>
    <recommendedName>
        <fullName evidence="9">3,4-dihydroxy-2-butanone 4-phosphate synthase</fullName>
        <ecNumber evidence="8">4.1.99.12</ecNumber>
    </recommendedName>
</protein>
<keyword evidence="12" id="KW-0460">Magnesium</keyword>
<comment type="catalytic activity">
    <reaction evidence="1">
        <text>D-ribulose 5-phosphate = (2S)-2-hydroxy-3-oxobutyl phosphate + formate + H(+)</text>
        <dbReference type="Rhea" id="RHEA:18457"/>
        <dbReference type="ChEBI" id="CHEBI:15378"/>
        <dbReference type="ChEBI" id="CHEBI:15740"/>
        <dbReference type="ChEBI" id="CHEBI:58121"/>
        <dbReference type="ChEBI" id="CHEBI:58830"/>
        <dbReference type="EC" id="4.1.99.12"/>
    </reaction>
</comment>
<proteinExistence type="inferred from homology"/>
<dbReference type="InterPro" id="IPR036144">
    <property type="entry name" value="RibA-like_sf"/>
</dbReference>
<evidence type="ECO:0000256" key="11">
    <source>
        <dbReference type="ARBA" id="ARBA00022723"/>
    </source>
</evidence>
<evidence type="ECO:0000256" key="6">
    <source>
        <dbReference type="ARBA" id="ARBA00005520"/>
    </source>
</evidence>
<dbReference type="GO" id="GO:0008686">
    <property type="term" value="F:3,4-dihydroxy-2-butanone-4-phosphate synthase activity"/>
    <property type="evidence" value="ECO:0007669"/>
    <property type="project" value="UniProtKB-EC"/>
</dbReference>
<evidence type="ECO:0000256" key="14">
    <source>
        <dbReference type="ARBA" id="ARBA00023239"/>
    </source>
</evidence>
<dbReference type="UniPathway" id="UPA00275">
    <property type="reaction ID" value="UER00399"/>
</dbReference>
<evidence type="ECO:0000256" key="10">
    <source>
        <dbReference type="ARBA" id="ARBA00022619"/>
    </source>
</evidence>
<dbReference type="RefSeq" id="WP_168606231.1">
    <property type="nucleotide sequence ID" value="NZ_CP038852.1"/>
</dbReference>
<dbReference type="PANTHER" id="PTHR21327">
    <property type="entry name" value="GTP CYCLOHYDROLASE II-RELATED"/>
    <property type="match status" value="1"/>
</dbReference>
<gene>
    <name evidence="16" type="primary">ribB</name>
    <name evidence="16" type="ORF">E5R92_00820</name>
</gene>
<dbReference type="AlphaFoldDB" id="A0A6H1Q0I0"/>
<dbReference type="KEGG" id="peg:E5R92_00820"/>
<dbReference type="GO" id="GO:0046872">
    <property type="term" value="F:metal ion binding"/>
    <property type="evidence" value="ECO:0007669"/>
    <property type="project" value="UniProtKB-KW"/>
</dbReference>
<evidence type="ECO:0000256" key="1">
    <source>
        <dbReference type="ARBA" id="ARBA00000141"/>
    </source>
</evidence>
<dbReference type="EMBL" id="CP038852">
    <property type="protein sequence ID" value="QIZ20334.1"/>
    <property type="molecule type" value="Genomic_DNA"/>
</dbReference>
<evidence type="ECO:0000256" key="13">
    <source>
        <dbReference type="ARBA" id="ARBA00023211"/>
    </source>
</evidence>
<dbReference type="GO" id="GO:0003935">
    <property type="term" value="F:GTP cyclohydrolase II activity"/>
    <property type="evidence" value="ECO:0007669"/>
    <property type="project" value="TreeGrafter"/>
</dbReference>
<dbReference type="Gene3D" id="3.40.50.10990">
    <property type="entry name" value="GTP cyclohydrolase II"/>
    <property type="match status" value="1"/>
</dbReference>
<dbReference type="EC" id="4.1.99.12" evidence="8"/>
<comment type="similarity">
    <text evidence="7">In the C-terminal section; belongs to the GTP cyclohydrolase II family.</text>
</comment>
<dbReference type="Gene3D" id="3.90.870.10">
    <property type="entry name" value="DHBP synthase"/>
    <property type="match status" value="1"/>
</dbReference>
<dbReference type="PIRSF" id="PIRSF001259">
    <property type="entry name" value="RibA"/>
    <property type="match status" value="1"/>
</dbReference>
<dbReference type="Pfam" id="PF00925">
    <property type="entry name" value="GTP_cyclohydro2"/>
    <property type="match status" value="1"/>
</dbReference>
<keyword evidence="10" id="KW-0686">Riboflavin biosynthesis</keyword>
<evidence type="ECO:0000256" key="5">
    <source>
        <dbReference type="ARBA" id="ARBA00004904"/>
    </source>
</evidence>
<dbReference type="Proteomes" id="UP000501094">
    <property type="component" value="Chromosome"/>
</dbReference>
<evidence type="ECO:0000313" key="17">
    <source>
        <dbReference type="Proteomes" id="UP000501094"/>
    </source>
</evidence>
<reference evidence="16 17" key="1">
    <citation type="journal article" date="2020" name="Nat. Microbiol.">
        <title>Lysogenic host-virus interactions in SAR11 marine bacteria.</title>
        <authorList>
            <person name="Morris R.M."/>
            <person name="Cain K.R."/>
            <person name="Hvorecny K.L."/>
            <person name="Kollman J.M."/>
        </authorList>
    </citation>
    <scope>NUCLEOTIDE SEQUENCE [LARGE SCALE GENOMIC DNA]</scope>
    <source>
        <strain evidence="16 17">NP1</strain>
    </source>
</reference>
<keyword evidence="11" id="KW-0479">Metal-binding</keyword>
<evidence type="ECO:0000256" key="3">
    <source>
        <dbReference type="ARBA" id="ARBA00001946"/>
    </source>
</evidence>
<keyword evidence="14 16" id="KW-0456">Lyase</keyword>
<feature type="domain" description="GTP cyclohydrolase II" evidence="15">
    <location>
        <begin position="214"/>
        <end position="363"/>
    </location>
</feature>
<evidence type="ECO:0000256" key="8">
    <source>
        <dbReference type="ARBA" id="ARBA00012153"/>
    </source>
</evidence>
<dbReference type="GO" id="GO:0009231">
    <property type="term" value="P:riboflavin biosynthetic process"/>
    <property type="evidence" value="ECO:0007669"/>
    <property type="project" value="UniProtKB-UniPathway"/>
</dbReference>
<dbReference type="GO" id="GO:0005829">
    <property type="term" value="C:cytosol"/>
    <property type="evidence" value="ECO:0007669"/>
    <property type="project" value="TreeGrafter"/>
</dbReference>
<comment type="pathway">
    <text evidence="5">Cofactor biosynthesis; riboflavin biosynthesis; 2-hydroxy-3-oxobutyl phosphate from D-ribulose 5-phosphate: step 1/1.</text>
</comment>
<dbReference type="InterPro" id="IPR032677">
    <property type="entry name" value="GTP_cyclohydro_II"/>
</dbReference>
<evidence type="ECO:0000256" key="4">
    <source>
        <dbReference type="ARBA" id="ARBA00002284"/>
    </source>
</evidence>
<dbReference type="InterPro" id="IPR000422">
    <property type="entry name" value="DHBP_synthase_RibB"/>
</dbReference>
<evidence type="ECO:0000256" key="2">
    <source>
        <dbReference type="ARBA" id="ARBA00001936"/>
    </source>
</evidence>
<sequence>MKKNNYTSIESIINIAKKGGMFILVDDEKRENEGDLIISTTDSSAKNINFMAKYGRGLICLALDSVQAKRLNLSLMSPINQSRNKTAFTISIEAKKGITTGISAKDRAKTIKIASKKNVNKKDIVSPGHVFPIIAKDGGVLVRAGHTEASVDISKLAKKNNSAVICEIMNEDGTMAKGQDLFNFAKKHNLKIGKIEDLIAYRLKKEKLIKLKKQSDIEVKNQKYKIRIYENLLDGSEHFALIKGNIKKGIIPRVRVISSNVVQNYLINQQLPNSFNKTLNYFKKFNNCVLVFIKDTNLKSVTQTLKDYKNKEFYKKGNDKLIRNYGIGAQIIKDLKIKNMILITKSLKKVIGLEGYDIKITKQEII</sequence>
<organism evidence="16 17">
    <name type="scientific">Candidatus Pelagibacter giovannonii</name>
    <dbReference type="NCBI Taxonomy" id="2563896"/>
    <lineage>
        <taxon>Bacteria</taxon>
        <taxon>Pseudomonadati</taxon>
        <taxon>Pseudomonadota</taxon>
        <taxon>Alphaproteobacteria</taxon>
        <taxon>Candidatus Pelagibacterales</taxon>
        <taxon>Candidatus Pelagibacteraceae</taxon>
        <taxon>Candidatus Pelagibacter</taxon>
    </lineage>
</organism>
<evidence type="ECO:0000256" key="12">
    <source>
        <dbReference type="ARBA" id="ARBA00022842"/>
    </source>
</evidence>